<evidence type="ECO:0000256" key="2">
    <source>
        <dbReference type="PROSITE-ProRule" id="PRU00464"/>
    </source>
</evidence>
<dbReference type="SUPFAM" id="SSF54197">
    <property type="entry name" value="HIT-like"/>
    <property type="match status" value="1"/>
</dbReference>
<protein>
    <recommendedName>
        <fullName evidence="3">HIT domain-containing protein</fullName>
    </recommendedName>
</protein>
<dbReference type="PANTHER" id="PTHR46648:SF1">
    <property type="entry name" value="ADENOSINE 5'-MONOPHOSPHORAMIDASE HNT1"/>
    <property type="match status" value="1"/>
</dbReference>
<dbReference type="STRING" id="1797457.A2160_05820"/>
<gene>
    <name evidence="4" type="ORF">A2160_05820</name>
</gene>
<comment type="caution">
    <text evidence="2">Lacks conserved residue(s) required for the propagation of feature annotation.</text>
</comment>
<evidence type="ECO:0000259" key="3">
    <source>
        <dbReference type="PROSITE" id="PS51084"/>
    </source>
</evidence>
<dbReference type="PRINTS" id="PR00332">
    <property type="entry name" value="HISTRIAD"/>
</dbReference>
<accession>A0A1F5E666</accession>
<evidence type="ECO:0000313" key="5">
    <source>
        <dbReference type="Proteomes" id="UP000177006"/>
    </source>
</evidence>
<feature type="active site" description="Tele-AMP-histidine intermediate" evidence="1">
    <location>
        <position position="91"/>
    </location>
</feature>
<dbReference type="GO" id="GO:0009117">
    <property type="term" value="P:nucleotide metabolic process"/>
    <property type="evidence" value="ECO:0007669"/>
    <property type="project" value="TreeGrafter"/>
</dbReference>
<dbReference type="InterPro" id="IPR036265">
    <property type="entry name" value="HIT-like_sf"/>
</dbReference>
<dbReference type="GO" id="GO:0003824">
    <property type="term" value="F:catalytic activity"/>
    <property type="evidence" value="ECO:0007669"/>
    <property type="project" value="InterPro"/>
</dbReference>
<feature type="domain" description="HIT" evidence="3">
    <location>
        <begin position="4"/>
        <end position="104"/>
    </location>
</feature>
<proteinExistence type="predicted"/>
<evidence type="ECO:0000313" key="4">
    <source>
        <dbReference type="EMBL" id="OGD62873.1"/>
    </source>
</evidence>
<reference evidence="4 5" key="1">
    <citation type="journal article" date="2016" name="Nat. Commun.">
        <title>Thousands of microbial genomes shed light on interconnected biogeochemical processes in an aquifer system.</title>
        <authorList>
            <person name="Anantharaman K."/>
            <person name="Brown C.T."/>
            <person name="Hug L.A."/>
            <person name="Sharon I."/>
            <person name="Castelle C.J."/>
            <person name="Probst A.J."/>
            <person name="Thomas B.C."/>
            <person name="Singh A."/>
            <person name="Wilkins M.J."/>
            <person name="Karaoz U."/>
            <person name="Brodie E.L."/>
            <person name="Williams K.H."/>
            <person name="Hubbard S.S."/>
            <person name="Banfield J.F."/>
        </authorList>
    </citation>
    <scope>NUCLEOTIDE SEQUENCE [LARGE SCALE GENOMIC DNA]</scope>
</reference>
<dbReference type="InterPro" id="IPR011146">
    <property type="entry name" value="HIT-like"/>
</dbReference>
<dbReference type="PROSITE" id="PS51084">
    <property type="entry name" value="HIT_2"/>
    <property type="match status" value="1"/>
</dbReference>
<dbReference type="PANTHER" id="PTHR46648">
    <property type="entry name" value="HIT FAMILY PROTEIN 1"/>
    <property type="match status" value="1"/>
</dbReference>
<name>A0A1F5E666_9BACT</name>
<comment type="caution">
    <text evidence="4">The sequence shown here is derived from an EMBL/GenBank/DDBJ whole genome shotgun (WGS) entry which is preliminary data.</text>
</comment>
<dbReference type="AlphaFoldDB" id="A0A1F5E666"/>
<dbReference type="Pfam" id="PF01230">
    <property type="entry name" value="HIT"/>
    <property type="match status" value="1"/>
</dbReference>
<organism evidence="4 5">
    <name type="scientific">Candidatus Beckwithbacteria bacterium RBG_13_42_9</name>
    <dbReference type="NCBI Taxonomy" id="1797457"/>
    <lineage>
        <taxon>Bacteria</taxon>
        <taxon>Candidatus Beckwithiibacteriota</taxon>
    </lineage>
</organism>
<evidence type="ECO:0000256" key="1">
    <source>
        <dbReference type="PIRSR" id="PIRSR601310-1"/>
    </source>
</evidence>
<dbReference type="Gene3D" id="3.30.428.10">
    <property type="entry name" value="HIT-like"/>
    <property type="match status" value="1"/>
</dbReference>
<dbReference type="InterPro" id="IPR001310">
    <property type="entry name" value="Histidine_triad_HIT"/>
</dbReference>
<dbReference type="EMBL" id="MEZK01000015">
    <property type="protein sequence ID" value="OGD62873.1"/>
    <property type="molecule type" value="Genomic_DNA"/>
</dbReference>
<dbReference type="Proteomes" id="UP000177006">
    <property type="component" value="Unassembled WGS sequence"/>
</dbReference>
<sequence length="132" mass="15142">MNCPFCQIVSRQIPAHIIYEDDKFLAFLDHRPLTRGSTLVIPKKHYRWVDEVPEFGDYFEVAKKVGLAAKKVLGAIWINYLTIGHEVSHAHIRVIPRYPKDLHGPLPDLSKTEALPEQEMKSIALRLTEAIE</sequence>